<keyword evidence="1" id="KW-0812">Transmembrane</keyword>
<keyword evidence="1" id="KW-0472">Membrane</keyword>
<dbReference type="EMBL" id="CAMAPF010000026">
    <property type="protein sequence ID" value="CAH9074557.1"/>
    <property type="molecule type" value="Genomic_DNA"/>
</dbReference>
<reference evidence="2" key="1">
    <citation type="submission" date="2022-07" db="EMBL/GenBank/DDBJ databases">
        <authorList>
            <person name="Macas J."/>
            <person name="Novak P."/>
            <person name="Neumann P."/>
        </authorList>
    </citation>
    <scope>NUCLEOTIDE SEQUENCE</scope>
</reference>
<evidence type="ECO:0000313" key="3">
    <source>
        <dbReference type="Proteomes" id="UP001152523"/>
    </source>
</evidence>
<evidence type="ECO:0000256" key="1">
    <source>
        <dbReference type="SAM" id="Phobius"/>
    </source>
</evidence>
<dbReference type="Proteomes" id="UP001152523">
    <property type="component" value="Unassembled WGS sequence"/>
</dbReference>
<dbReference type="AlphaFoldDB" id="A0AAV0CDI6"/>
<comment type="caution">
    <text evidence="2">The sequence shown here is derived from an EMBL/GenBank/DDBJ whole genome shotgun (WGS) entry which is preliminary data.</text>
</comment>
<accession>A0AAV0CDI6</accession>
<protein>
    <submittedName>
        <fullName evidence="2">Uncharacterized protein</fullName>
    </submittedName>
</protein>
<keyword evidence="3" id="KW-1185">Reference proteome</keyword>
<name>A0AAV0CDI6_9ASTE</name>
<feature type="transmembrane region" description="Helical" evidence="1">
    <location>
        <begin position="75"/>
        <end position="96"/>
    </location>
</feature>
<gene>
    <name evidence="2" type="ORF">CEPIT_LOCUS5088</name>
</gene>
<keyword evidence="1" id="KW-1133">Transmembrane helix</keyword>
<proteinExistence type="predicted"/>
<sequence length="127" mass="13797">MIFCINIEANRPPPEPPPIKEDESEWIAFFPVVGYTEIISALGSLPVAGKTGKFNKSFSVACQTGPISSSTSSQIAGRVYTVAELANIIAFIWLFCSLSHPNVALNAVIVMLRLLIVMFLVTLINNN</sequence>
<organism evidence="2 3">
    <name type="scientific">Cuscuta epithymum</name>
    <dbReference type="NCBI Taxonomy" id="186058"/>
    <lineage>
        <taxon>Eukaryota</taxon>
        <taxon>Viridiplantae</taxon>
        <taxon>Streptophyta</taxon>
        <taxon>Embryophyta</taxon>
        <taxon>Tracheophyta</taxon>
        <taxon>Spermatophyta</taxon>
        <taxon>Magnoliopsida</taxon>
        <taxon>eudicotyledons</taxon>
        <taxon>Gunneridae</taxon>
        <taxon>Pentapetalae</taxon>
        <taxon>asterids</taxon>
        <taxon>lamiids</taxon>
        <taxon>Solanales</taxon>
        <taxon>Convolvulaceae</taxon>
        <taxon>Cuscuteae</taxon>
        <taxon>Cuscuta</taxon>
        <taxon>Cuscuta subgen. Cuscuta</taxon>
    </lineage>
</organism>
<feature type="transmembrane region" description="Helical" evidence="1">
    <location>
        <begin position="103"/>
        <end position="124"/>
    </location>
</feature>
<evidence type="ECO:0000313" key="2">
    <source>
        <dbReference type="EMBL" id="CAH9074557.1"/>
    </source>
</evidence>